<evidence type="ECO:0000313" key="1">
    <source>
        <dbReference type="EMBL" id="CAD8189807.1"/>
    </source>
</evidence>
<name>A0A8S1WM68_PAROT</name>
<sequence length="121" mass="14432">MINASRWKESNKIQKIIKLVKYVFQNSANFNFIFMQVIYRVEYKTPKLIGFVFLELIIRGVSYLQLRSVQTQYKLRSLQRLGIKPDPQELSIIHQKTICNNQTQVKLHDFHSIDKTNKFKI</sequence>
<organism evidence="1 2">
    <name type="scientific">Paramecium octaurelia</name>
    <dbReference type="NCBI Taxonomy" id="43137"/>
    <lineage>
        <taxon>Eukaryota</taxon>
        <taxon>Sar</taxon>
        <taxon>Alveolata</taxon>
        <taxon>Ciliophora</taxon>
        <taxon>Intramacronucleata</taxon>
        <taxon>Oligohymenophorea</taxon>
        <taxon>Peniculida</taxon>
        <taxon>Parameciidae</taxon>
        <taxon>Paramecium</taxon>
    </lineage>
</organism>
<dbReference type="Proteomes" id="UP000683925">
    <property type="component" value="Unassembled WGS sequence"/>
</dbReference>
<protein>
    <submittedName>
        <fullName evidence="1">Uncharacterized protein</fullName>
    </submittedName>
</protein>
<dbReference type="EMBL" id="CAJJDP010000095">
    <property type="protein sequence ID" value="CAD8189807.1"/>
    <property type="molecule type" value="Genomic_DNA"/>
</dbReference>
<dbReference type="OrthoDB" id="10582094at2759"/>
<comment type="caution">
    <text evidence="1">The sequence shown here is derived from an EMBL/GenBank/DDBJ whole genome shotgun (WGS) entry which is preliminary data.</text>
</comment>
<gene>
    <name evidence="1" type="ORF">POCTA_138.1.T0960003</name>
</gene>
<keyword evidence="2" id="KW-1185">Reference proteome</keyword>
<reference evidence="1" key="1">
    <citation type="submission" date="2021-01" db="EMBL/GenBank/DDBJ databases">
        <authorList>
            <consortium name="Genoscope - CEA"/>
            <person name="William W."/>
        </authorList>
    </citation>
    <scope>NUCLEOTIDE SEQUENCE</scope>
</reference>
<accession>A0A8S1WM68</accession>
<proteinExistence type="predicted"/>
<evidence type="ECO:0000313" key="2">
    <source>
        <dbReference type="Proteomes" id="UP000683925"/>
    </source>
</evidence>
<dbReference type="AlphaFoldDB" id="A0A8S1WM68"/>